<dbReference type="EMBL" id="LSYS01006159">
    <property type="protein sequence ID" value="OPJ76041.1"/>
    <property type="molecule type" value="Genomic_DNA"/>
</dbReference>
<dbReference type="AlphaFoldDB" id="A0A1V4JV41"/>
<evidence type="ECO:0000313" key="2">
    <source>
        <dbReference type="Proteomes" id="UP000190648"/>
    </source>
</evidence>
<proteinExistence type="predicted"/>
<name>A0A1V4JV41_PATFA</name>
<evidence type="ECO:0000313" key="1">
    <source>
        <dbReference type="EMBL" id="OPJ76041.1"/>
    </source>
</evidence>
<reference evidence="1 2" key="1">
    <citation type="submission" date="2016-02" db="EMBL/GenBank/DDBJ databases">
        <title>Band-tailed pigeon sequencing and assembly.</title>
        <authorList>
            <person name="Soares A.E."/>
            <person name="Novak B.J."/>
            <person name="Rice E.S."/>
            <person name="O'Connell B."/>
            <person name="Chang D."/>
            <person name="Weber S."/>
            <person name="Shapiro B."/>
        </authorList>
    </citation>
    <scope>NUCLEOTIDE SEQUENCE [LARGE SCALE GENOMIC DNA]</scope>
    <source>
        <strain evidence="1">BTP2013</strain>
        <tissue evidence="1">Blood</tissue>
    </source>
</reference>
<sequence>MSLQTLSEKARCIPSSHLCQYLNSKKRVFIKCPAYEKTTAFLVINLVCNIDLCKWEICKRPLHGLLQFTWHQWTRP</sequence>
<dbReference type="Proteomes" id="UP000190648">
    <property type="component" value="Unassembled WGS sequence"/>
</dbReference>
<organism evidence="1 2">
    <name type="scientific">Patagioenas fasciata monilis</name>
    <dbReference type="NCBI Taxonomy" id="372326"/>
    <lineage>
        <taxon>Eukaryota</taxon>
        <taxon>Metazoa</taxon>
        <taxon>Chordata</taxon>
        <taxon>Craniata</taxon>
        <taxon>Vertebrata</taxon>
        <taxon>Euteleostomi</taxon>
        <taxon>Archelosauria</taxon>
        <taxon>Archosauria</taxon>
        <taxon>Dinosauria</taxon>
        <taxon>Saurischia</taxon>
        <taxon>Theropoda</taxon>
        <taxon>Coelurosauria</taxon>
        <taxon>Aves</taxon>
        <taxon>Neognathae</taxon>
        <taxon>Neoaves</taxon>
        <taxon>Columbimorphae</taxon>
        <taxon>Columbiformes</taxon>
        <taxon>Columbidae</taxon>
        <taxon>Patagioenas</taxon>
    </lineage>
</organism>
<comment type="caution">
    <text evidence="1">The sequence shown here is derived from an EMBL/GenBank/DDBJ whole genome shotgun (WGS) entry which is preliminary data.</text>
</comment>
<protein>
    <submittedName>
        <fullName evidence="1">Uncharacterized protein</fullName>
    </submittedName>
</protein>
<gene>
    <name evidence="1" type="ORF">AV530_012138</name>
</gene>
<keyword evidence="2" id="KW-1185">Reference proteome</keyword>
<accession>A0A1V4JV41</accession>